<evidence type="ECO:0000259" key="1">
    <source>
        <dbReference type="Pfam" id="PF14534"/>
    </source>
</evidence>
<dbReference type="InterPro" id="IPR032710">
    <property type="entry name" value="NTF2-like_dom_sf"/>
</dbReference>
<evidence type="ECO:0000313" key="2">
    <source>
        <dbReference type="EMBL" id="KUL26308.1"/>
    </source>
</evidence>
<dbReference type="RefSeq" id="WP_067702305.1">
    <property type="nucleotide sequence ID" value="NZ_LLZH01000307.1"/>
</dbReference>
<dbReference type="Pfam" id="PF14534">
    <property type="entry name" value="DUF4440"/>
    <property type="match status" value="1"/>
</dbReference>
<dbReference type="InterPro" id="IPR027843">
    <property type="entry name" value="DUF4440"/>
</dbReference>
<dbReference type="InterPro" id="IPR011944">
    <property type="entry name" value="Steroid_delta5-4_isomerase"/>
</dbReference>
<protein>
    <recommendedName>
        <fullName evidence="1">DUF4440 domain-containing protein</fullName>
    </recommendedName>
</protein>
<gene>
    <name evidence="2" type="ORF">ADL15_38580</name>
</gene>
<reference evidence="2 3" key="1">
    <citation type="submission" date="2015-10" db="EMBL/GenBank/DDBJ databases">
        <authorList>
            <person name="Gilbert D.G."/>
        </authorList>
    </citation>
    <scope>NUCLEOTIDE SEQUENCE [LARGE SCALE GENOMIC DNA]</scope>
    <source>
        <strain evidence="2 3">NRRL B-16712</strain>
    </source>
</reference>
<proteinExistence type="predicted"/>
<dbReference type="Proteomes" id="UP000053244">
    <property type="component" value="Unassembled WGS sequence"/>
</dbReference>
<dbReference type="EMBL" id="LLZH01000307">
    <property type="protein sequence ID" value="KUL26308.1"/>
    <property type="molecule type" value="Genomic_DNA"/>
</dbReference>
<dbReference type="SUPFAM" id="SSF54427">
    <property type="entry name" value="NTF2-like"/>
    <property type="match status" value="1"/>
</dbReference>
<keyword evidence="3" id="KW-1185">Reference proteome</keyword>
<feature type="domain" description="DUF4440" evidence="1">
    <location>
        <begin position="14"/>
        <end position="123"/>
    </location>
</feature>
<dbReference type="NCBIfam" id="TIGR02246">
    <property type="entry name" value="SgcJ/EcaC family oxidoreductase"/>
    <property type="match status" value="1"/>
</dbReference>
<sequence>MTATTHSSVPGVLTALESSWRDGDAAAYAALHSADATYVAFDGTVMTGRDEIADGHRPLFAGIMKGSRLTVVERTVHFPAPDTAIVVQRAGIIMRWQKNRTTPSAKRLSTNTTVLRHDGSGWSVTAFQNTRYHPWARTLMGRLMTRLTK</sequence>
<accession>A0A101JGA6</accession>
<dbReference type="OrthoDB" id="2887901at2"/>
<comment type="caution">
    <text evidence="2">The sequence shown here is derived from an EMBL/GenBank/DDBJ whole genome shotgun (WGS) entry which is preliminary data.</text>
</comment>
<dbReference type="Gene3D" id="3.10.450.50">
    <property type="match status" value="1"/>
</dbReference>
<evidence type="ECO:0000313" key="3">
    <source>
        <dbReference type="Proteomes" id="UP000053244"/>
    </source>
</evidence>
<name>A0A101JGA6_9ACTN</name>
<dbReference type="AlphaFoldDB" id="A0A101JGA6"/>
<organism evidence="2 3">
    <name type="scientific">Actinoplanes awajinensis subsp. mycoplanecinus</name>
    <dbReference type="NCBI Taxonomy" id="135947"/>
    <lineage>
        <taxon>Bacteria</taxon>
        <taxon>Bacillati</taxon>
        <taxon>Actinomycetota</taxon>
        <taxon>Actinomycetes</taxon>
        <taxon>Micromonosporales</taxon>
        <taxon>Micromonosporaceae</taxon>
        <taxon>Actinoplanes</taxon>
    </lineage>
</organism>